<dbReference type="InterPro" id="IPR019109">
    <property type="entry name" value="MamF_MmsF"/>
</dbReference>
<evidence type="ECO:0000256" key="1">
    <source>
        <dbReference type="ARBA" id="ARBA00004141"/>
    </source>
</evidence>
<sequence>MEQESNPPSVERKSKSSVDLEPKVSAVLSYLLLWVSGLIFLLLEKENRFVRFHAAQSIVTFGSLTLLNLIAGVIPILGWIIQVLIWPVTLVLWIVLMVKAYQEEWYRLPVAGEIAEKLL</sequence>
<evidence type="ECO:0000313" key="8">
    <source>
        <dbReference type="Proteomes" id="UP000186795"/>
    </source>
</evidence>
<keyword evidence="8" id="KW-1185">Reference proteome</keyword>
<dbReference type="RefSeq" id="WP_143457154.1">
    <property type="nucleotide sequence ID" value="NZ_CP048103.1"/>
</dbReference>
<keyword evidence="3 6" id="KW-1133">Transmembrane helix</keyword>
<comment type="subcellular location">
    <subcellularLocation>
        <location evidence="1">Membrane</location>
        <topology evidence="1">Multi-pass membrane protein</topology>
    </subcellularLocation>
</comment>
<protein>
    <submittedName>
        <fullName evidence="7">Uncharacterized membrane protein</fullName>
    </submittedName>
</protein>
<feature type="compositionally biased region" description="Basic and acidic residues" evidence="5">
    <location>
        <begin position="10"/>
        <end position="20"/>
    </location>
</feature>
<name>A0A1N7P0X4_9BACL</name>
<evidence type="ECO:0000256" key="2">
    <source>
        <dbReference type="ARBA" id="ARBA00022692"/>
    </source>
</evidence>
<keyword evidence="4 6" id="KW-0472">Membrane</keyword>
<reference evidence="8" key="1">
    <citation type="submission" date="2017-01" db="EMBL/GenBank/DDBJ databases">
        <authorList>
            <person name="Varghese N."/>
            <person name="Submissions S."/>
        </authorList>
    </citation>
    <scope>NUCLEOTIDE SEQUENCE [LARGE SCALE GENOMIC DNA]</scope>
    <source>
        <strain evidence="8">DSM 45196</strain>
    </source>
</reference>
<dbReference type="GO" id="GO:0016020">
    <property type="term" value="C:membrane"/>
    <property type="evidence" value="ECO:0007669"/>
    <property type="project" value="UniProtKB-SubCell"/>
</dbReference>
<feature type="transmembrane region" description="Helical" evidence="6">
    <location>
        <begin position="76"/>
        <end position="98"/>
    </location>
</feature>
<dbReference type="OrthoDB" id="2657448at2"/>
<dbReference type="EMBL" id="FTOD01000011">
    <property type="protein sequence ID" value="SIT04208.1"/>
    <property type="molecule type" value="Genomic_DNA"/>
</dbReference>
<dbReference type="PANTHER" id="PTHR36460">
    <property type="entry name" value="UPF0132 DOMAIN PROTEIN (AFU_ORTHOLOGUE AFUA_3G10255)"/>
    <property type="match status" value="1"/>
</dbReference>
<evidence type="ECO:0000313" key="7">
    <source>
        <dbReference type="EMBL" id="SIT04208.1"/>
    </source>
</evidence>
<gene>
    <name evidence="7" type="ORF">SAMN05421790_1113</name>
</gene>
<dbReference type="PANTHER" id="PTHR36460:SF1">
    <property type="entry name" value="UPF0132 DOMAIN PROTEIN (AFU_ORTHOLOGUE AFUA_3G10255)"/>
    <property type="match status" value="1"/>
</dbReference>
<organism evidence="7 8">
    <name type="scientific">Kroppenstedtia eburnea</name>
    <dbReference type="NCBI Taxonomy" id="714067"/>
    <lineage>
        <taxon>Bacteria</taxon>
        <taxon>Bacillati</taxon>
        <taxon>Bacillota</taxon>
        <taxon>Bacilli</taxon>
        <taxon>Bacillales</taxon>
        <taxon>Thermoactinomycetaceae</taxon>
        <taxon>Kroppenstedtia</taxon>
    </lineage>
</organism>
<dbReference type="Proteomes" id="UP000186795">
    <property type="component" value="Unassembled WGS sequence"/>
</dbReference>
<evidence type="ECO:0000256" key="6">
    <source>
        <dbReference type="SAM" id="Phobius"/>
    </source>
</evidence>
<feature type="transmembrane region" description="Helical" evidence="6">
    <location>
        <begin position="50"/>
        <end position="70"/>
    </location>
</feature>
<evidence type="ECO:0000256" key="3">
    <source>
        <dbReference type="ARBA" id="ARBA00022989"/>
    </source>
</evidence>
<evidence type="ECO:0000256" key="5">
    <source>
        <dbReference type="SAM" id="MobiDB-lite"/>
    </source>
</evidence>
<keyword evidence="2 6" id="KW-0812">Transmembrane</keyword>
<feature type="transmembrane region" description="Helical" evidence="6">
    <location>
        <begin position="24"/>
        <end position="43"/>
    </location>
</feature>
<dbReference type="AlphaFoldDB" id="A0A1N7P0X4"/>
<proteinExistence type="predicted"/>
<accession>A0A1N7P0X4</accession>
<evidence type="ECO:0000256" key="4">
    <source>
        <dbReference type="ARBA" id="ARBA00023136"/>
    </source>
</evidence>
<feature type="region of interest" description="Disordered" evidence="5">
    <location>
        <begin position="1"/>
        <end position="20"/>
    </location>
</feature>
<dbReference type="Pfam" id="PF09685">
    <property type="entry name" value="MamF_MmsF"/>
    <property type="match status" value="1"/>
</dbReference>